<protein>
    <recommendedName>
        <fullName evidence="5">Anaphase-promoting complex subunit 5</fullName>
    </recommendedName>
    <alternativeName>
        <fullName evidence="16">Cyclosome subunit 5</fullName>
    </alternativeName>
</protein>
<feature type="compositionally biased region" description="Acidic residues" evidence="18">
    <location>
        <begin position="220"/>
        <end position="233"/>
    </location>
</feature>
<feature type="region of interest" description="Disordered" evidence="18">
    <location>
        <begin position="256"/>
        <end position="294"/>
    </location>
</feature>
<keyword evidence="22" id="KW-1185">Reference proteome</keyword>
<dbReference type="InterPro" id="IPR026000">
    <property type="entry name" value="Apc5_dom"/>
</dbReference>
<dbReference type="AlphaFoldDB" id="A0AAE1P4P1"/>
<keyword evidence="6" id="KW-0963">Cytoplasm</keyword>
<keyword evidence="9" id="KW-0677">Repeat</keyword>
<evidence type="ECO:0000313" key="22">
    <source>
        <dbReference type="Proteomes" id="UP001292094"/>
    </source>
</evidence>
<feature type="region of interest" description="Disordered" evidence="18">
    <location>
        <begin position="199"/>
        <end position="235"/>
    </location>
</feature>
<feature type="domain" description="Anaphase-promoting complex subunit 5 N-terminal" evidence="20">
    <location>
        <begin position="67"/>
        <end position="178"/>
    </location>
</feature>
<dbReference type="GO" id="GO:0051301">
    <property type="term" value="P:cell division"/>
    <property type="evidence" value="ECO:0007669"/>
    <property type="project" value="UniProtKB-KW"/>
</dbReference>
<evidence type="ECO:0000256" key="16">
    <source>
        <dbReference type="ARBA" id="ARBA00031069"/>
    </source>
</evidence>
<dbReference type="GO" id="GO:0070979">
    <property type="term" value="P:protein K11-linked ubiquitination"/>
    <property type="evidence" value="ECO:0007669"/>
    <property type="project" value="TreeGrafter"/>
</dbReference>
<comment type="caution">
    <text evidence="21">The sequence shown here is derived from an EMBL/GenBank/DDBJ whole genome shotgun (WGS) entry which is preliminary data.</text>
</comment>
<keyword evidence="8" id="KW-0132">Cell division</keyword>
<dbReference type="Pfam" id="PF12862">
    <property type="entry name" value="ANAPC5"/>
    <property type="match status" value="1"/>
</dbReference>
<dbReference type="InterPro" id="IPR011990">
    <property type="entry name" value="TPR-like_helical_dom_sf"/>
</dbReference>
<evidence type="ECO:0000256" key="15">
    <source>
        <dbReference type="ARBA" id="ARBA00023306"/>
    </source>
</evidence>
<feature type="compositionally biased region" description="Basic and acidic residues" evidence="18">
    <location>
        <begin position="275"/>
        <end position="289"/>
    </location>
</feature>
<evidence type="ECO:0000256" key="8">
    <source>
        <dbReference type="ARBA" id="ARBA00022618"/>
    </source>
</evidence>
<comment type="similarity">
    <text evidence="4">Belongs to the APC5 family.</text>
</comment>
<comment type="pathway">
    <text evidence="3">Protein modification; protein ubiquitination.</text>
</comment>
<proteinExistence type="inferred from homology"/>
<evidence type="ECO:0000259" key="19">
    <source>
        <dbReference type="Pfam" id="PF12862"/>
    </source>
</evidence>
<keyword evidence="13" id="KW-0206">Cytoskeleton</keyword>
<dbReference type="InterPro" id="IPR037679">
    <property type="entry name" value="Apc5"/>
</dbReference>
<evidence type="ECO:0000256" key="9">
    <source>
        <dbReference type="ARBA" id="ARBA00022737"/>
    </source>
</evidence>
<dbReference type="GO" id="GO:0045842">
    <property type="term" value="P:positive regulation of mitotic metaphase/anaphase transition"/>
    <property type="evidence" value="ECO:0007669"/>
    <property type="project" value="TreeGrafter"/>
</dbReference>
<keyword evidence="12" id="KW-0802">TPR repeat</keyword>
<accession>A0AAE1P4P1</accession>
<evidence type="ECO:0000256" key="13">
    <source>
        <dbReference type="ARBA" id="ARBA00023212"/>
    </source>
</evidence>
<evidence type="ECO:0000256" key="3">
    <source>
        <dbReference type="ARBA" id="ARBA00004906"/>
    </source>
</evidence>
<evidence type="ECO:0000256" key="4">
    <source>
        <dbReference type="ARBA" id="ARBA00007450"/>
    </source>
</evidence>
<evidence type="ECO:0000256" key="7">
    <source>
        <dbReference type="ARBA" id="ARBA00022553"/>
    </source>
</evidence>
<keyword evidence="7" id="KW-0597">Phosphoprotein</keyword>
<name>A0AAE1P4P1_9EUCA</name>
<organism evidence="21 22">
    <name type="scientific">Petrolisthes manimaculis</name>
    <dbReference type="NCBI Taxonomy" id="1843537"/>
    <lineage>
        <taxon>Eukaryota</taxon>
        <taxon>Metazoa</taxon>
        <taxon>Ecdysozoa</taxon>
        <taxon>Arthropoda</taxon>
        <taxon>Crustacea</taxon>
        <taxon>Multicrustacea</taxon>
        <taxon>Malacostraca</taxon>
        <taxon>Eumalacostraca</taxon>
        <taxon>Eucarida</taxon>
        <taxon>Decapoda</taxon>
        <taxon>Pleocyemata</taxon>
        <taxon>Anomura</taxon>
        <taxon>Galatheoidea</taxon>
        <taxon>Porcellanidae</taxon>
        <taxon>Petrolisthes</taxon>
    </lineage>
</organism>
<keyword evidence="11" id="KW-0833">Ubl conjugation pathway</keyword>
<dbReference type="SUPFAM" id="SSF48452">
    <property type="entry name" value="TPR-like"/>
    <property type="match status" value="1"/>
</dbReference>
<comment type="function">
    <text evidence="17">Component of the anaphase promoting complex/cyclosome (APC/C), a cell cycle-regulated E3 ubiquitin ligase that controls progression through mitosis and the G1 phase of the cell cycle. The APC/C complex acts by mediating ubiquitination and subsequent degradation of target proteins: it mainly mediates the formation of 'Lys-11'-linked polyubiquitin chains and, to a lower extent, the formation of 'Lys-48'- and 'Lys-63'-linked polyubiquitin chains. The APC/C complex catalyzes assembly of branched 'Lys-11'-/'Lys-48'-linked branched ubiquitin chains on target proteins.</text>
</comment>
<reference evidence="21" key="1">
    <citation type="submission" date="2023-11" db="EMBL/GenBank/DDBJ databases">
        <title>Genome assemblies of two species of porcelain crab, Petrolisthes cinctipes and Petrolisthes manimaculis (Anomura: Porcellanidae).</title>
        <authorList>
            <person name="Angst P."/>
        </authorList>
    </citation>
    <scope>NUCLEOTIDE SEQUENCE</scope>
    <source>
        <strain evidence="21">PB745_02</strain>
        <tissue evidence="21">Gill</tissue>
    </source>
</reference>
<evidence type="ECO:0000256" key="11">
    <source>
        <dbReference type="ARBA" id="ARBA00022786"/>
    </source>
</evidence>
<feature type="compositionally biased region" description="Basic and acidic residues" evidence="18">
    <location>
        <begin position="208"/>
        <end position="219"/>
    </location>
</feature>
<evidence type="ECO:0000256" key="1">
    <source>
        <dbReference type="ARBA" id="ARBA00004123"/>
    </source>
</evidence>
<comment type="subcellular location">
    <subcellularLocation>
        <location evidence="2">Cytoplasm</location>
        <location evidence="2">Cytoskeleton</location>
        <location evidence="2">Spindle</location>
    </subcellularLocation>
    <subcellularLocation>
        <location evidence="1">Nucleus</location>
    </subcellularLocation>
</comment>
<gene>
    <name evidence="21" type="ORF">Pmani_025854</name>
</gene>
<evidence type="ECO:0000256" key="14">
    <source>
        <dbReference type="ARBA" id="ARBA00023242"/>
    </source>
</evidence>
<evidence type="ECO:0000256" key="12">
    <source>
        <dbReference type="ARBA" id="ARBA00022803"/>
    </source>
</evidence>
<dbReference type="InterPro" id="IPR048968">
    <property type="entry name" value="Apc5_N"/>
</dbReference>
<dbReference type="Proteomes" id="UP001292094">
    <property type="component" value="Unassembled WGS sequence"/>
</dbReference>
<dbReference type="GO" id="GO:0005680">
    <property type="term" value="C:anaphase-promoting complex"/>
    <property type="evidence" value="ECO:0007669"/>
    <property type="project" value="InterPro"/>
</dbReference>
<dbReference type="GO" id="GO:0005819">
    <property type="term" value="C:spindle"/>
    <property type="evidence" value="ECO:0007669"/>
    <property type="project" value="UniProtKB-SubCell"/>
</dbReference>
<evidence type="ECO:0000256" key="6">
    <source>
        <dbReference type="ARBA" id="ARBA00022490"/>
    </source>
</evidence>
<dbReference type="PANTHER" id="PTHR12830:SF9">
    <property type="entry name" value="ANAPHASE-PROMOTING COMPLEX SUBUNIT 5"/>
    <property type="match status" value="1"/>
</dbReference>
<feature type="domain" description="Anaphase-promoting complex subunit 5" evidence="19">
    <location>
        <begin position="337"/>
        <end position="439"/>
    </location>
</feature>
<evidence type="ECO:0000256" key="18">
    <source>
        <dbReference type="SAM" id="MobiDB-lite"/>
    </source>
</evidence>
<dbReference type="PANTHER" id="PTHR12830">
    <property type="entry name" value="ANAPHASE-PROMOTING COMPLEX SUBUNIT 5"/>
    <property type="match status" value="1"/>
</dbReference>
<dbReference type="EMBL" id="JAWZYT010002791">
    <property type="protein sequence ID" value="KAK4302034.1"/>
    <property type="molecule type" value="Genomic_DNA"/>
</dbReference>
<sequence>MLGQGVWTMYGSSAGRRDRDVVTPHNVAILLFIQKYALFRPNKYWDHRPPDPNTPHPDLTPQERKATCLMTVRLIQGGDMTLSEVLKVLETAPLLPLHVSSFMTALHQMYRSGIDSLLNLFDSVEKFAVQDSGRSESFPCLWTSVVGLYLRRLNLTFRRLSFSQVTSLYQSFQFYYQDCFTTHQPPTLPLQHDQMATEDSNIADDTDSDAKMEDVVEERREEEEENDDDEEAGESAINLTVCSAEVMAISNNRVVRRGEEDDDDEAIMQPPVLLSRDRDKKRTLREAGHSSRQQAELFISQQTSLLQYSDTAALPPPVLQAKIKQLVRQNPDMAEAHFLSYLNCLRACEYFGALHALLRAFDGHPGRNGDTGRSGDVGRSGEDTGRAFRYAAMNLAALHAQFGHQEAGLEVLREAVRLAQESSDHTCLQHCLAWLYTLSPSHKAQLMQRSVVKSSELSLSYLSCLGRLGHAAELSHTTASPASLLQNVTHGEGVTWQHSLVSLQHGGWGLRAALWCCWGAPVMAALASQLLLRLNSRHPATNITASSKTTANTFYAGQPTCAAVCNVAIALANLGEYQHAGEILRHAQLRFPANGLHAHTWMFARAHVSLTDHLHTASWTRAHSALTNMASTQPTEARLRRSDLLVATGDLVGAWRLLGELRNEPAVADGEARVRLLLAESCVAVTAGGWAIAIPILVEALTVATRHHLAYLAALTHLHTANVQMHLGLMREAEASMAAGLSGVLAGGSVYDQACARLLHSKLAVSQAKGKQAGKLLEVALSLDLVRQLFTKVRAFHRVRETIYIKARLYHEVGYMEERNKCALEFRQFELNHPCQAYQRSMKNF</sequence>
<keyword evidence="15" id="KW-0131">Cell cycle</keyword>
<keyword evidence="14" id="KW-0539">Nucleus</keyword>
<evidence type="ECO:0000256" key="17">
    <source>
        <dbReference type="ARBA" id="ARBA00045696"/>
    </source>
</evidence>
<evidence type="ECO:0000256" key="2">
    <source>
        <dbReference type="ARBA" id="ARBA00004186"/>
    </source>
</evidence>
<dbReference type="CDD" id="cd16270">
    <property type="entry name" value="Apc5_N"/>
    <property type="match status" value="1"/>
</dbReference>
<evidence type="ECO:0000256" key="5">
    <source>
        <dbReference type="ARBA" id="ARBA00016066"/>
    </source>
</evidence>
<dbReference type="Pfam" id="PF21371">
    <property type="entry name" value="Apc5_N"/>
    <property type="match status" value="1"/>
</dbReference>
<evidence type="ECO:0000259" key="20">
    <source>
        <dbReference type="Pfam" id="PF21371"/>
    </source>
</evidence>
<evidence type="ECO:0000256" key="10">
    <source>
        <dbReference type="ARBA" id="ARBA00022776"/>
    </source>
</evidence>
<dbReference type="GO" id="GO:0031145">
    <property type="term" value="P:anaphase-promoting complex-dependent catabolic process"/>
    <property type="evidence" value="ECO:0007669"/>
    <property type="project" value="TreeGrafter"/>
</dbReference>
<evidence type="ECO:0000313" key="21">
    <source>
        <dbReference type="EMBL" id="KAK4302034.1"/>
    </source>
</evidence>
<keyword evidence="10" id="KW-0498">Mitosis</keyword>